<accession>Q64G79</accession>
<feature type="non-terminal residue" evidence="1">
    <location>
        <position position="143"/>
    </location>
</feature>
<reference evidence="1" key="1">
    <citation type="journal article" date="2005" name="AIDS Res. Hum. Retroviruses">
        <title>HIV type 1 subtypes in circulation in northern Kenya.</title>
        <authorList>
            <person name="Khamadi S.A."/>
            <person name="Ochieng W."/>
            <person name="Lihana R.W."/>
            <person name="Kinyua J."/>
            <person name="Muriuki J."/>
            <person name="Mwangi J."/>
            <person name="Lwembe R."/>
            <person name="Kiptoo M."/>
            <person name="Osman S."/>
            <person name="Lagat N."/>
            <person name="Pelle R."/>
            <person name="Muigai A."/>
            <person name="Carter J.Y."/>
            <person name="Oishi I."/>
            <person name="Ichimura H."/>
            <person name="Mwaniki D.L."/>
            <person name="Okoth F.A."/>
            <person name="Mpoke S."/>
            <person name="Songok E.M."/>
        </authorList>
    </citation>
    <scope>NUCLEOTIDE SEQUENCE</scope>
    <source>
        <strain evidence="1">MYSL031</strain>
    </source>
</reference>
<dbReference type="EMBL" id="AY697986">
    <property type="protein sequence ID" value="AAU21254.1"/>
    <property type="molecule type" value="Genomic_DNA"/>
</dbReference>
<dbReference type="SUPFAM" id="SSF58069">
    <property type="entry name" value="Virus ectodomain"/>
    <property type="match status" value="1"/>
</dbReference>
<sequence>TGGLTFCSWLLEAQQHLLKLTVWGIKQLQARVLALERYLRDQQLLGIWGCSGNSSAPLMCLGTLVGVINLWMTYGETDLASNGIKKLTITQNLYTNYLKNRRTSRKRMNKTYWHQTSGQVCGIGLTYQVGCGYKILYDSRRLG</sequence>
<organismHost>
    <name type="scientific">Homo sapiens</name>
    <name type="common">Human</name>
    <dbReference type="NCBI Taxonomy" id="9606"/>
</organismHost>
<evidence type="ECO:0000313" key="1">
    <source>
        <dbReference type="EMBL" id="AAU21254.1"/>
    </source>
</evidence>
<keyword evidence="1" id="KW-0946">Virion</keyword>
<keyword evidence="1" id="KW-0261">Viral envelope protein</keyword>
<dbReference type="Gene3D" id="1.10.287.210">
    <property type="match status" value="1"/>
</dbReference>
<dbReference type="GO" id="GO:0019031">
    <property type="term" value="C:viral envelope"/>
    <property type="evidence" value="ECO:0007669"/>
    <property type="project" value="UniProtKB-KW"/>
</dbReference>
<feature type="non-terminal residue" evidence="1">
    <location>
        <position position="1"/>
    </location>
</feature>
<protein>
    <submittedName>
        <fullName evidence="1">Envelope glycoprotein</fullName>
    </submittedName>
</protein>
<proteinExistence type="predicted"/>
<organism evidence="1">
    <name type="scientific">Human immunodeficiency virus type 1</name>
    <name type="common">HIV-1</name>
    <dbReference type="NCBI Taxonomy" id="11676"/>
    <lineage>
        <taxon>Viruses</taxon>
        <taxon>Riboviria</taxon>
        <taxon>Pararnavirae</taxon>
        <taxon>Artverviricota</taxon>
        <taxon>Revtraviricetes</taxon>
        <taxon>Ortervirales</taxon>
        <taxon>Retroviridae</taxon>
        <taxon>Orthoretrovirinae</taxon>
        <taxon>Lentivirus</taxon>
        <taxon>Lentivirus humimdef1</taxon>
    </lineage>
</organism>
<gene>
    <name evidence="1" type="primary">env</name>
</gene>
<name>Q64G79_HV1</name>